<evidence type="ECO:0000259" key="3">
    <source>
        <dbReference type="Pfam" id="PF21789"/>
    </source>
</evidence>
<evidence type="ECO:0000259" key="1">
    <source>
        <dbReference type="Pfam" id="PF21787"/>
    </source>
</evidence>
<evidence type="ECO:0008006" key="6">
    <source>
        <dbReference type="Google" id="ProtNLM"/>
    </source>
</evidence>
<name>A0A922MN15_SPOEX</name>
<dbReference type="EMBL" id="JACEFF010000337">
    <property type="protein sequence ID" value="KAH9639493.1"/>
    <property type="molecule type" value="Genomic_DNA"/>
</dbReference>
<dbReference type="Pfam" id="PF21788">
    <property type="entry name" value="TNP-like_GBD"/>
    <property type="match status" value="1"/>
</dbReference>
<accession>A0A922MN15</accession>
<dbReference type="InterPro" id="IPR048367">
    <property type="entry name" value="TNP-like_RNaseH_C"/>
</dbReference>
<feature type="domain" description="Transposable element P transposase-like GTP-binding insertion" evidence="2">
    <location>
        <begin position="117"/>
        <end position="237"/>
    </location>
</feature>
<evidence type="ECO:0000259" key="2">
    <source>
        <dbReference type="Pfam" id="PF21788"/>
    </source>
</evidence>
<proteinExistence type="predicted"/>
<dbReference type="AlphaFoldDB" id="A0A922MN15"/>
<dbReference type="Pfam" id="PF21789">
    <property type="entry name" value="TNP-like_RNaseH_C"/>
    <property type="match status" value="1"/>
</dbReference>
<evidence type="ECO:0000313" key="4">
    <source>
        <dbReference type="EMBL" id="KAH9639493.1"/>
    </source>
</evidence>
<dbReference type="Pfam" id="PF21787">
    <property type="entry name" value="TNP-like_RNaseH_N"/>
    <property type="match status" value="1"/>
</dbReference>
<evidence type="ECO:0000313" key="5">
    <source>
        <dbReference type="Proteomes" id="UP000814243"/>
    </source>
</evidence>
<gene>
    <name evidence="4" type="ORF">HF086_003626</name>
</gene>
<sequence length="456" mass="51395">MEKLLGHVDIGSGIEGDHVGIAKEALVFLVTGINCNFKVPVGYFLVDGINGRQRADLILQCLELIAETGIQIISLTFDGCAANIAMVECLNCSIKDKKISFPHPSTNNPVVVVLDPSHMIKLIRNAFQCYNTFLDKDGNTIEWRFLEQLNNLQMKEGFHLANKLRYHHVHFQNNKMKVKLATQLFSLSVADAIDFCRDQLNLPSFKNSESTTFFLRIINNMFDIFNSRNTYEYNFKKALTESNAAMLLNYLDMATTYLSELRTEEGTLLTKKFTSHGGGNNNPTARQFKAAYKKLLVHIELKALDSGNCTALEHISILDCASSPVARINRSIRRIAIEDDDDDDDNNNNEEDINAFFNTISDFSNQIISHISGYIAHILIKKIDCDICIGALLSNSINEDHKFIVAKDKGGLLYPSRDLIQICKISESVIKIYTENLRNINKKNVDGKNYASFCRK</sequence>
<feature type="domain" description="Transposable element P transposase-like RNase H C-terminal" evidence="3">
    <location>
        <begin position="275"/>
        <end position="293"/>
    </location>
</feature>
<dbReference type="PANTHER" id="PTHR47577">
    <property type="entry name" value="THAP DOMAIN-CONTAINING PROTEIN 6"/>
    <property type="match status" value="1"/>
</dbReference>
<organism evidence="4 5">
    <name type="scientific">Spodoptera exigua</name>
    <name type="common">Beet armyworm</name>
    <name type="synonym">Noctua fulgens</name>
    <dbReference type="NCBI Taxonomy" id="7107"/>
    <lineage>
        <taxon>Eukaryota</taxon>
        <taxon>Metazoa</taxon>
        <taxon>Ecdysozoa</taxon>
        <taxon>Arthropoda</taxon>
        <taxon>Hexapoda</taxon>
        <taxon>Insecta</taxon>
        <taxon>Pterygota</taxon>
        <taxon>Neoptera</taxon>
        <taxon>Endopterygota</taxon>
        <taxon>Lepidoptera</taxon>
        <taxon>Glossata</taxon>
        <taxon>Ditrysia</taxon>
        <taxon>Noctuoidea</taxon>
        <taxon>Noctuidae</taxon>
        <taxon>Amphipyrinae</taxon>
        <taxon>Spodoptera</taxon>
    </lineage>
</organism>
<comment type="caution">
    <text evidence="4">The sequence shown here is derived from an EMBL/GenBank/DDBJ whole genome shotgun (WGS) entry which is preliminary data.</text>
</comment>
<reference evidence="4" key="1">
    <citation type="journal article" date="2021" name="G3 (Bethesda)">
        <title>Genome and transcriptome analysis of the beet armyworm Spodoptera exigua reveals targets for pest control. .</title>
        <authorList>
            <person name="Simon S."/>
            <person name="Breeschoten T."/>
            <person name="Jansen H.J."/>
            <person name="Dirks R.P."/>
            <person name="Schranz M.E."/>
            <person name="Ros V.I.D."/>
        </authorList>
    </citation>
    <scope>NUCLEOTIDE SEQUENCE</scope>
    <source>
        <strain evidence="4">TB_SE_WUR_2020</strain>
    </source>
</reference>
<dbReference type="Proteomes" id="UP000814243">
    <property type="component" value="Unassembled WGS sequence"/>
</dbReference>
<dbReference type="InterPro" id="IPR048366">
    <property type="entry name" value="TNP-like_GBD"/>
</dbReference>
<feature type="domain" description="Transposable element P transposase-like RNase H" evidence="1">
    <location>
        <begin position="2"/>
        <end position="90"/>
    </location>
</feature>
<dbReference type="PANTHER" id="PTHR47577:SF2">
    <property type="entry name" value="THAP DOMAIN CONTAINING 9"/>
    <property type="match status" value="1"/>
</dbReference>
<dbReference type="InterPro" id="IPR048365">
    <property type="entry name" value="TNP-like_RNaseH_N"/>
</dbReference>
<protein>
    <recommendedName>
        <fullName evidence="6">THAP domain-containing protein</fullName>
    </recommendedName>
</protein>